<dbReference type="RefSeq" id="WP_132076197.1">
    <property type="nucleotide sequence ID" value="NZ_DAIMLW010000277.1"/>
</dbReference>
<dbReference type="AlphaFoldDB" id="A0A4R1QBG3"/>
<comment type="subcellular location">
    <subcellularLocation>
        <location evidence="1 8">Cell membrane</location>
        <topology evidence="1 8">Peripheral membrane protein</topology>
    </subcellularLocation>
</comment>
<keyword evidence="5 8" id="KW-0067">ATP-binding</keyword>
<keyword evidence="11" id="KW-1185">Reference proteome</keyword>
<dbReference type="InterPro" id="IPR003593">
    <property type="entry name" value="AAA+_ATPase"/>
</dbReference>
<evidence type="ECO:0000256" key="1">
    <source>
        <dbReference type="ARBA" id="ARBA00004202"/>
    </source>
</evidence>
<comment type="function">
    <text evidence="8">ATP-binding (A) component of a common energy-coupling factor (ECF) ABC-transporter complex.</text>
</comment>
<protein>
    <recommendedName>
        <fullName evidence="8">Energy-coupling factor transporter ATP-binding protein EcfA2</fullName>
        <ecNumber evidence="8">7.-.-.-</ecNumber>
    </recommendedName>
</protein>
<dbReference type="PANTHER" id="PTHR43553">
    <property type="entry name" value="HEAVY METAL TRANSPORTER"/>
    <property type="match status" value="1"/>
</dbReference>
<accession>A0A4R1QBG3</accession>
<keyword evidence="3 8" id="KW-1003">Cell membrane</keyword>
<dbReference type="OrthoDB" id="197875at2"/>
<dbReference type="PROSITE" id="PS50893">
    <property type="entry name" value="ABC_TRANSPORTER_2"/>
    <property type="match status" value="1"/>
</dbReference>
<dbReference type="FunFam" id="3.40.50.300:FF:000224">
    <property type="entry name" value="Energy-coupling factor transporter ATP-binding protein EcfA"/>
    <property type="match status" value="1"/>
</dbReference>
<dbReference type="PANTHER" id="PTHR43553:SF27">
    <property type="entry name" value="ENERGY-COUPLING FACTOR TRANSPORTER ATP-BINDING PROTEIN ECFA2"/>
    <property type="match status" value="1"/>
</dbReference>
<name>A0A4R1QBG3_9FIRM</name>
<dbReference type="GO" id="GO:0005524">
    <property type="term" value="F:ATP binding"/>
    <property type="evidence" value="ECO:0007669"/>
    <property type="project" value="UniProtKB-UniRule"/>
</dbReference>
<comment type="caution">
    <text evidence="10">The sequence shown here is derived from an EMBL/GenBank/DDBJ whole genome shotgun (WGS) entry which is preliminary data.</text>
</comment>
<dbReference type="NCBIfam" id="NF010158">
    <property type="entry name" value="PRK13637.1"/>
    <property type="match status" value="1"/>
</dbReference>
<evidence type="ECO:0000313" key="11">
    <source>
        <dbReference type="Proteomes" id="UP000295063"/>
    </source>
</evidence>
<dbReference type="PROSITE" id="PS00211">
    <property type="entry name" value="ABC_TRANSPORTER_1"/>
    <property type="match status" value="1"/>
</dbReference>
<dbReference type="Gene3D" id="3.40.50.300">
    <property type="entry name" value="P-loop containing nucleotide triphosphate hydrolases"/>
    <property type="match status" value="1"/>
</dbReference>
<evidence type="ECO:0000256" key="6">
    <source>
        <dbReference type="ARBA" id="ARBA00022967"/>
    </source>
</evidence>
<comment type="similarity">
    <text evidence="8">Belongs to the ABC transporter superfamily. Energy-coupling factor EcfA family.</text>
</comment>
<keyword evidence="4 8" id="KW-0547">Nucleotide-binding</keyword>
<proteinExistence type="inferred from homology"/>
<dbReference type="NCBIfam" id="TIGR04521">
    <property type="entry name" value="ECF_ATPase_2"/>
    <property type="match status" value="1"/>
</dbReference>
<dbReference type="InterPro" id="IPR050095">
    <property type="entry name" value="ECF_ABC_transporter_ATP-bd"/>
</dbReference>
<dbReference type="InterPro" id="IPR003439">
    <property type="entry name" value="ABC_transporter-like_ATP-bd"/>
</dbReference>
<dbReference type="GO" id="GO:0016887">
    <property type="term" value="F:ATP hydrolysis activity"/>
    <property type="evidence" value="ECO:0007669"/>
    <property type="project" value="InterPro"/>
</dbReference>
<keyword evidence="6" id="KW-1278">Translocase</keyword>
<reference evidence="10 11" key="1">
    <citation type="submission" date="2019-03" db="EMBL/GenBank/DDBJ databases">
        <title>Genomic Encyclopedia of Type Strains, Phase IV (KMG-IV): sequencing the most valuable type-strain genomes for metagenomic binning, comparative biology and taxonomic classification.</title>
        <authorList>
            <person name="Goeker M."/>
        </authorList>
    </citation>
    <scope>NUCLEOTIDE SEQUENCE [LARGE SCALE GENOMIC DNA]</scope>
    <source>
        <strain evidence="10 11">DSM 15969</strain>
    </source>
</reference>
<evidence type="ECO:0000256" key="4">
    <source>
        <dbReference type="ARBA" id="ARBA00022741"/>
    </source>
</evidence>
<dbReference type="SMART" id="SM00382">
    <property type="entry name" value="AAA"/>
    <property type="match status" value="1"/>
</dbReference>
<dbReference type="Proteomes" id="UP000295063">
    <property type="component" value="Unassembled WGS sequence"/>
</dbReference>
<evidence type="ECO:0000259" key="9">
    <source>
        <dbReference type="PROSITE" id="PS50893"/>
    </source>
</evidence>
<dbReference type="InterPro" id="IPR015856">
    <property type="entry name" value="ABC_transpr_CbiO/EcfA_su"/>
</dbReference>
<dbReference type="SUPFAM" id="SSF52540">
    <property type="entry name" value="P-loop containing nucleoside triphosphate hydrolases"/>
    <property type="match status" value="1"/>
</dbReference>
<sequence>MSIALNHITYTYMQGTPYERKALDSVTLEITKGEFVGIIGHTGSGKSTLVQHLNGLLKPSAGEVRVDGIDLHASGPEAKAARRKVGMVFQYPEHQLFEETIGEDIAFGPRNLGLDEQEIERRVRLGMEFVGLPYDLFVKRSPFRLSGGQMRRVAIAGVIALQPDYLVLDEPSAGLDPRGRDEIFGQIIRLHQTTGVTVVLVSHNMEDIARMATRLIVMNGGKVKLDDTPAQIFRHGQQELAAAGVDVPPVTRLMKRLHAQGLAIDDSALTIETAVANIVQVVKGGERC</sequence>
<evidence type="ECO:0000256" key="5">
    <source>
        <dbReference type="ARBA" id="ARBA00022840"/>
    </source>
</evidence>
<gene>
    <name evidence="10" type="ORF">EV210_102451</name>
</gene>
<evidence type="ECO:0000256" key="7">
    <source>
        <dbReference type="ARBA" id="ARBA00023136"/>
    </source>
</evidence>
<dbReference type="CDD" id="cd03225">
    <property type="entry name" value="ABC_cobalt_CbiO_domain1"/>
    <property type="match status" value="1"/>
</dbReference>
<dbReference type="InterPro" id="IPR030946">
    <property type="entry name" value="EcfA2"/>
</dbReference>
<dbReference type="Pfam" id="PF00005">
    <property type="entry name" value="ABC_tran"/>
    <property type="match status" value="1"/>
</dbReference>
<keyword evidence="7 8" id="KW-0472">Membrane</keyword>
<dbReference type="EC" id="7.-.-.-" evidence="8"/>
<evidence type="ECO:0000256" key="8">
    <source>
        <dbReference type="RuleBase" id="RU365104"/>
    </source>
</evidence>
<keyword evidence="2 8" id="KW-0813">Transport</keyword>
<dbReference type="InterPro" id="IPR017871">
    <property type="entry name" value="ABC_transporter-like_CS"/>
</dbReference>
<comment type="subunit">
    <text evidence="8">Forms a stable energy-coupling factor (ECF) transporter complex composed of 2 membrane-embedded substrate-binding proteins (S component), 2 ATP-binding proteins (A component) and 2 transmembrane proteins (T component).</text>
</comment>
<evidence type="ECO:0000256" key="2">
    <source>
        <dbReference type="ARBA" id="ARBA00022448"/>
    </source>
</evidence>
<dbReference type="GO" id="GO:0043190">
    <property type="term" value="C:ATP-binding cassette (ABC) transporter complex"/>
    <property type="evidence" value="ECO:0007669"/>
    <property type="project" value="TreeGrafter"/>
</dbReference>
<evidence type="ECO:0000313" key="10">
    <source>
        <dbReference type="EMBL" id="TCL39532.1"/>
    </source>
</evidence>
<feature type="domain" description="ABC transporter" evidence="9">
    <location>
        <begin position="3"/>
        <end position="245"/>
    </location>
</feature>
<organism evidence="10 11">
    <name type="scientific">Anaerospora hongkongensis</name>
    <dbReference type="NCBI Taxonomy" id="244830"/>
    <lineage>
        <taxon>Bacteria</taxon>
        <taxon>Bacillati</taxon>
        <taxon>Bacillota</taxon>
        <taxon>Negativicutes</taxon>
        <taxon>Selenomonadales</taxon>
        <taxon>Sporomusaceae</taxon>
        <taxon>Anaerospora</taxon>
    </lineage>
</organism>
<evidence type="ECO:0000256" key="3">
    <source>
        <dbReference type="ARBA" id="ARBA00022475"/>
    </source>
</evidence>
<dbReference type="EMBL" id="SLUI01000002">
    <property type="protein sequence ID" value="TCL39532.1"/>
    <property type="molecule type" value="Genomic_DNA"/>
</dbReference>
<dbReference type="GO" id="GO:0042626">
    <property type="term" value="F:ATPase-coupled transmembrane transporter activity"/>
    <property type="evidence" value="ECO:0007669"/>
    <property type="project" value="TreeGrafter"/>
</dbReference>
<dbReference type="InterPro" id="IPR027417">
    <property type="entry name" value="P-loop_NTPase"/>
</dbReference>